<feature type="non-terminal residue" evidence="2">
    <location>
        <position position="1"/>
    </location>
</feature>
<organism evidence="2 3">
    <name type="scientific">Candidatus Coproplasma avicola</name>
    <dbReference type="NCBI Taxonomy" id="2840744"/>
    <lineage>
        <taxon>Bacteria</taxon>
        <taxon>Bacillati</taxon>
        <taxon>Bacillota</taxon>
        <taxon>Clostridia</taxon>
        <taxon>Eubacteriales</taxon>
        <taxon>Candidatus Coproplasma</taxon>
    </lineage>
</organism>
<dbReference type="PANTHER" id="PTHR33608:SF7">
    <property type="entry name" value="DUF58 DOMAIN-CONTAINING PROTEIN"/>
    <property type="match status" value="1"/>
</dbReference>
<comment type="caution">
    <text evidence="2">The sequence shown here is derived from an EMBL/GenBank/DDBJ whole genome shotgun (WGS) entry which is preliminary data.</text>
</comment>
<evidence type="ECO:0000313" key="2">
    <source>
        <dbReference type="EMBL" id="HIR66986.1"/>
    </source>
</evidence>
<dbReference type="PANTHER" id="PTHR33608">
    <property type="entry name" value="BLL2464 PROTEIN"/>
    <property type="match status" value="1"/>
</dbReference>
<dbReference type="AlphaFoldDB" id="A0A9D1E625"/>
<gene>
    <name evidence="2" type="ORF">IAB94_02925</name>
</gene>
<sequence>KLNDIVFDGDSRISEALLPASVGYGDGLSVIISDFLTDDNYEDAIDYLCSKRRDVFCVQVLTRDELNPKIRGKAHLFDSENIKKTYRRNIDKQIIEAYRKAVEYVTSRIRNYCEARGANYLLASADLSVGEIFLGKLSDMGVVK</sequence>
<dbReference type="EMBL" id="DVHK01000068">
    <property type="protein sequence ID" value="HIR66986.1"/>
    <property type="molecule type" value="Genomic_DNA"/>
</dbReference>
<evidence type="ECO:0000313" key="3">
    <source>
        <dbReference type="Proteomes" id="UP000823913"/>
    </source>
</evidence>
<evidence type="ECO:0000259" key="1">
    <source>
        <dbReference type="Pfam" id="PF01882"/>
    </source>
</evidence>
<feature type="domain" description="DUF58" evidence="1">
    <location>
        <begin position="27"/>
        <end position="102"/>
    </location>
</feature>
<dbReference type="InterPro" id="IPR002881">
    <property type="entry name" value="DUF58"/>
</dbReference>
<reference evidence="2" key="2">
    <citation type="journal article" date="2021" name="PeerJ">
        <title>Extensive microbial diversity within the chicken gut microbiome revealed by metagenomics and culture.</title>
        <authorList>
            <person name="Gilroy R."/>
            <person name="Ravi A."/>
            <person name="Getino M."/>
            <person name="Pursley I."/>
            <person name="Horton D.L."/>
            <person name="Alikhan N.F."/>
            <person name="Baker D."/>
            <person name="Gharbi K."/>
            <person name="Hall N."/>
            <person name="Watson M."/>
            <person name="Adriaenssens E.M."/>
            <person name="Foster-Nyarko E."/>
            <person name="Jarju S."/>
            <person name="Secka A."/>
            <person name="Antonio M."/>
            <person name="Oren A."/>
            <person name="Chaudhuri R.R."/>
            <person name="La Ragione R."/>
            <person name="Hildebrand F."/>
            <person name="Pallen M.J."/>
        </authorList>
    </citation>
    <scope>NUCLEOTIDE SEQUENCE</scope>
    <source>
        <strain evidence="2">ChiW16-3235</strain>
    </source>
</reference>
<dbReference type="Proteomes" id="UP000823913">
    <property type="component" value="Unassembled WGS sequence"/>
</dbReference>
<name>A0A9D1E625_9FIRM</name>
<protein>
    <recommendedName>
        <fullName evidence="1">DUF58 domain-containing protein</fullName>
    </recommendedName>
</protein>
<reference evidence="2" key="1">
    <citation type="submission" date="2020-10" db="EMBL/GenBank/DDBJ databases">
        <authorList>
            <person name="Gilroy R."/>
        </authorList>
    </citation>
    <scope>NUCLEOTIDE SEQUENCE</scope>
    <source>
        <strain evidence="2">ChiW16-3235</strain>
    </source>
</reference>
<dbReference type="Pfam" id="PF01882">
    <property type="entry name" value="DUF58"/>
    <property type="match status" value="1"/>
</dbReference>
<accession>A0A9D1E625</accession>
<proteinExistence type="predicted"/>